<dbReference type="PANTHER" id="PTHR10416">
    <property type="entry name" value="DNA POLYMERASE DELTA SUBUNIT 2"/>
    <property type="match status" value="1"/>
</dbReference>
<evidence type="ECO:0000256" key="2">
    <source>
        <dbReference type="ARBA" id="ARBA00022705"/>
    </source>
</evidence>
<evidence type="ECO:0000313" key="5">
    <source>
        <dbReference type="Proteomes" id="UP000252519"/>
    </source>
</evidence>
<keyword evidence="5" id="KW-1185">Reference proteome</keyword>
<feature type="domain" description="DNA polymerase delta subunit OB-fold" evidence="3">
    <location>
        <begin position="3"/>
        <end position="54"/>
    </location>
</feature>
<dbReference type="Proteomes" id="UP000252519">
    <property type="component" value="Unassembled WGS sequence"/>
</dbReference>
<reference evidence="4 5" key="1">
    <citation type="submission" date="2014-10" db="EMBL/GenBank/DDBJ databases">
        <title>Draft genome of the hookworm Ancylostoma caninum.</title>
        <authorList>
            <person name="Mitreva M."/>
        </authorList>
    </citation>
    <scope>NUCLEOTIDE SEQUENCE [LARGE SCALE GENOMIC DNA]</scope>
    <source>
        <strain evidence="4 5">Baltimore</strain>
    </source>
</reference>
<name>A0A368FRU2_ANCCA</name>
<gene>
    <name evidence="4" type="ORF">ANCCAN_21250</name>
</gene>
<dbReference type="InterPro" id="IPR024826">
    <property type="entry name" value="DNA_pol_delta/II_ssu"/>
</dbReference>
<comment type="similarity">
    <text evidence="1">Belongs to the DNA polymerase delta/II small subunit family.</text>
</comment>
<protein>
    <recommendedName>
        <fullName evidence="3">DNA polymerase delta subunit OB-fold domain-containing protein</fullName>
    </recommendedName>
</protein>
<dbReference type="AlphaFoldDB" id="A0A368FRU2"/>
<evidence type="ECO:0000259" key="3">
    <source>
        <dbReference type="Pfam" id="PF18018"/>
    </source>
</evidence>
<dbReference type="STRING" id="29170.A0A368FRU2"/>
<dbReference type="Gene3D" id="3.60.21.50">
    <property type="match status" value="1"/>
</dbReference>
<dbReference type="GO" id="GO:0006271">
    <property type="term" value="P:DNA strand elongation involved in DNA replication"/>
    <property type="evidence" value="ECO:0007669"/>
    <property type="project" value="TreeGrafter"/>
</dbReference>
<organism evidence="4 5">
    <name type="scientific">Ancylostoma caninum</name>
    <name type="common">Dog hookworm</name>
    <dbReference type="NCBI Taxonomy" id="29170"/>
    <lineage>
        <taxon>Eukaryota</taxon>
        <taxon>Metazoa</taxon>
        <taxon>Ecdysozoa</taxon>
        <taxon>Nematoda</taxon>
        <taxon>Chromadorea</taxon>
        <taxon>Rhabditida</taxon>
        <taxon>Rhabditina</taxon>
        <taxon>Rhabditomorpha</taxon>
        <taxon>Strongyloidea</taxon>
        <taxon>Ancylostomatidae</taxon>
        <taxon>Ancylostomatinae</taxon>
        <taxon>Ancylostoma</taxon>
    </lineage>
</organism>
<dbReference type="EMBL" id="JOJR01001003">
    <property type="protein sequence ID" value="RCN32927.1"/>
    <property type="molecule type" value="Genomic_DNA"/>
</dbReference>
<dbReference type="Gene3D" id="2.40.50.430">
    <property type="match status" value="1"/>
</dbReference>
<comment type="caution">
    <text evidence="4">The sequence shown here is derived from an EMBL/GenBank/DDBJ whole genome shotgun (WGS) entry which is preliminary data.</text>
</comment>
<dbReference type="Pfam" id="PF18018">
    <property type="entry name" value="DNA_pol_D_N"/>
    <property type="match status" value="1"/>
</dbReference>
<accession>A0A368FRU2</accession>
<dbReference type="GO" id="GO:0043625">
    <property type="term" value="C:delta DNA polymerase complex"/>
    <property type="evidence" value="ECO:0007669"/>
    <property type="project" value="TreeGrafter"/>
</dbReference>
<proteinExistence type="inferred from homology"/>
<sequence>MMSIVSNKDFLEFEDEKQIVKLEGNITMDEVATGCTVGLYGSQVKSDAFNVEQIIWPAPCPQRPWPTAKTGGVVAFISGLELTGDAVNDAVVTTAFELMSRWLNGEISDQFDPKSLSSRVERLVVLGECIAVGQILHNHLCPKLSDRRLFVQIASVGTISNYQCTSYTV</sequence>
<dbReference type="OrthoDB" id="3763at2759"/>
<dbReference type="InterPro" id="IPR040663">
    <property type="entry name" value="DNA_pol_D_N"/>
</dbReference>
<evidence type="ECO:0000313" key="4">
    <source>
        <dbReference type="EMBL" id="RCN32927.1"/>
    </source>
</evidence>
<dbReference type="PANTHER" id="PTHR10416:SF0">
    <property type="entry name" value="DNA POLYMERASE DELTA SUBUNIT 2"/>
    <property type="match status" value="1"/>
</dbReference>
<keyword evidence="2" id="KW-0235">DNA replication</keyword>
<evidence type="ECO:0000256" key="1">
    <source>
        <dbReference type="ARBA" id="ARBA00006035"/>
    </source>
</evidence>